<accession>A0ABT3A6V1</accession>
<name>A0ABT3A6V1_9ALTE</name>
<gene>
    <name evidence="1" type="ORF">OE749_06415</name>
</gene>
<organism evidence="1 2">
    <name type="scientific">Fluctibacter corallii</name>
    <dbReference type="NCBI Taxonomy" id="2984329"/>
    <lineage>
        <taxon>Bacteria</taxon>
        <taxon>Pseudomonadati</taxon>
        <taxon>Pseudomonadota</taxon>
        <taxon>Gammaproteobacteria</taxon>
        <taxon>Alteromonadales</taxon>
        <taxon>Alteromonadaceae</taxon>
        <taxon>Fluctibacter</taxon>
    </lineage>
</organism>
<sequence>MSRFVQTLNRLLGLFTVTSATITMSASHASYVQTLKVKGNHVLFSTSAERQQHAACVTNENEQFWSLSLNTESGRASYSLLMLALDQSKSVNIEPANDCADISGVERAESINVNFSSMNTTANTGKIAAMVTGDEKHQVGIIITAFSKDRWAYVGNTATSELQYYDAKPSLSQVYYSGSNCTGTPLSEHTIHQWNPYFANGNYVQGNLNNTVTGYRSIRNLSTQACQNSSNSAKNMYILEEAPHPLCGTRPCKVIVSQ</sequence>
<evidence type="ECO:0000313" key="1">
    <source>
        <dbReference type="EMBL" id="MCV2884323.1"/>
    </source>
</evidence>
<dbReference type="RefSeq" id="WP_263711550.1">
    <property type="nucleotide sequence ID" value="NZ_JAOWKX010000003.1"/>
</dbReference>
<reference evidence="1 2" key="1">
    <citation type="submission" date="2022-10" db="EMBL/GenBank/DDBJ databases">
        <title>Aestuariibacter sp. AA17 isolated from Montipora capitata coral fragment.</title>
        <authorList>
            <person name="Emsley S.A."/>
            <person name="Pfannmuller K.M."/>
            <person name="Loughran R.M."/>
            <person name="Shlafstein M."/>
            <person name="Papke E."/>
            <person name="Saw J.H."/>
            <person name="Ushijima B."/>
            <person name="Videau P."/>
        </authorList>
    </citation>
    <scope>NUCLEOTIDE SEQUENCE [LARGE SCALE GENOMIC DNA]</scope>
    <source>
        <strain evidence="1 2">AA17</strain>
    </source>
</reference>
<keyword evidence="2" id="KW-1185">Reference proteome</keyword>
<evidence type="ECO:0000313" key="2">
    <source>
        <dbReference type="Proteomes" id="UP001652504"/>
    </source>
</evidence>
<comment type="caution">
    <text evidence="1">The sequence shown here is derived from an EMBL/GenBank/DDBJ whole genome shotgun (WGS) entry which is preliminary data.</text>
</comment>
<dbReference type="EMBL" id="JAOWKX010000003">
    <property type="protein sequence ID" value="MCV2884323.1"/>
    <property type="molecule type" value="Genomic_DNA"/>
</dbReference>
<dbReference type="Proteomes" id="UP001652504">
    <property type="component" value="Unassembled WGS sequence"/>
</dbReference>
<proteinExistence type="predicted"/>
<evidence type="ECO:0008006" key="3">
    <source>
        <dbReference type="Google" id="ProtNLM"/>
    </source>
</evidence>
<protein>
    <recommendedName>
        <fullName evidence="3">Secreted protein</fullName>
    </recommendedName>
</protein>